<proteinExistence type="predicted"/>
<feature type="transmembrane region" description="Helical" evidence="2">
    <location>
        <begin position="115"/>
        <end position="133"/>
    </location>
</feature>
<evidence type="ECO:0000256" key="1">
    <source>
        <dbReference type="SAM" id="MobiDB-lite"/>
    </source>
</evidence>
<accession>A0ABY1RB15</accession>
<keyword evidence="2" id="KW-0472">Membrane</keyword>
<keyword evidence="4" id="KW-1185">Reference proteome</keyword>
<evidence type="ECO:0000313" key="3">
    <source>
        <dbReference type="EMBL" id="SMQ67022.1"/>
    </source>
</evidence>
<reference evidence="3 4" key="1">
    <citation type="submission" date="2017-04" db="EMBL/GenBank/DDBJ databases">
        <authorList>
            <person name="Varghese N."/>
            <person name="Submissions S."/>
        </authorList>
    </citation>
    <scope>NUCLEOTIDE SEQUENCE [LARGE SCALE GENOMIC DNA]</scope>
    <source>
        <strain evidence="3 4">VKM Ac-1784</strain>
    </source>
</reference>
<dbReference type="EMBL" id="FXWJ01000002">
    <property type="protein sequence ID" value="SMQ67022.1"/>
    <property type="molecule type" value="Genomic_DNA"/>
</dbReference>
<dbReference type="Proteomes" id="UP000194464">
    <property type="component" value="Unassembled WGS sequence"/>
</dbReference>
<keyword evidence="2" id="KW-1133">Transmembrane helix</keyword>
<feature type="compositionally biased region" description="Basic and acidic residues" evidence="1">
    <location>
        <begin position="1"/>
        <end position="19"/>
    </location>
</feature>
<feature type="transmembrane region" description="Helical" evidence="2">
    <location>
        <begin position="92"/>
        <end position="109"/>
    </location>
</feature>
<sequence>MSDGQSKREHAGQPERDEVAPQGHIVSGGYRPTNQLPEELPPIADVRPGTIFQTADGSLWKASGGEILFPFAWLPALIVTPEQHRSATRTDWTLLFASTGIVFLGYVIAALLGQVLLGCLLVVPAGFLFWRWLRVRRTVLAHVVAPSAEDIT</sequence>
<comment type="caution">
    <text evidence="3">The sequence shown here is derived from an EMBL/GenBank/DDBJ whole genome shotgun (WGS) entry which is preliminary data.</text>
</comment>
<name>A0ABY1RB15_9MICO</name>
<dbReference type="RefSeq" id="WP_086473458.1">
    <property type="nucleotide sequence ID" value="NZ_FXWJ01000002.1"/>
</dbReference>
<organism evidence="3 4">
    <name type="scientific">Plantibacter elymi</name>
    <name type="common">nom. nud.</name>
    <dbReference type="NCBI Taxonomy" id="199708"/>
    <lineage>
        <taxon>Bacteria</taxon>
        <taxon>Bacillati</taxon>
        <taxon>Actinomycetota</taxon>
        <taxon>Actinomycetes</taxon>
        <taxon>Micrococcales</taxon>
        <taxon>Microbacteriaceae</taxon>
        <taxon>Plantibacter</taxon>
    </lineage>
</organism>
<evidence type="ECO:0000256" key="2">
    <source>
        <dbReference type="SAM" id="Phobius"/>
    </source>
</evidence>
<keyword evidence="2" id="KW-0812">Transmembrane</keyword>
<feature type="region of interest" description="Disordered" evidence="1">
    <location>
        <begin position="1"/>
        <end position="39"/>
    </location>
</feature>
<protein>
    <submittedName>
        <fullName evidence="3">Uncharacterized protein</fullName>
    </submittedName>
</protein>
<gene>
    <name evidence="3" type="ORF">SAMN06295909_1427</name>
</gene>
<evidence type="ECO:0000313" key="4">
    <source>
        <dbReference type="Proteomes" id="UP000194464"/>
    </source>
</evidence>